<organism evidence="1 2">
    <name type="scientific">Ziziphus jujuba var. spinosa</name>
    <dbReference type="NCBI Taxonomy" id="714518"/>
    <lineage>
        <taxon>Eukaryota</taxon>
        <taxon>Viridiplantae</taxon>
        <taxon>Streptophyta</taxon>
        <taxon>Embryophyta</taxon>
        <taxon>Tracheophyta</taxon>
        <taxon>Spermatophyta</taxon>
        <taxon>Magnoliopsida</taxon>
        <taxon>eudicotyledons</taxon>
        <taxon>Gunneridae</taxon>
        <taxon>Pentapetalae</taxon>
        <taxon>rosids</taxon>
        <taxon>fabids</taxon>
        <taxon>Rosales</taxon>
        <taxon>Rhamnaceae</taxon>
        <taxon>Paliureae</taxon>
        <taxon>Ziziphus</taxon>
    </lineage>
</organism>
<name>A0A978VIP0_ZIZJJ</name>
<evidence type="ECO:0000313" key="1">
    <source>
        <dbReference type="EMBL" id="KAH7532959.1"/>
    </source>
</evidence>
<dbReference type="AlphaFoldDB" id="A0A978VIP0"/>
<reference evidence="1" key="1">
    <citation type="journal article" date="2021" name="Front. Plant Sci.">
        <title>Chromosome-Scale Genome Assembly for Chinese Sour Jujube and Insights Into Its Genome Evolution and Domestication Signature.</title>
        <authorList>
            <person name="Shen L.-Y."/>
            <person name="Luo H."/>
            <person name="Wang X.-L."/>
            <person name="Wang X.-M."/>
            <person name="Qiu X.-J."/>
            <person name="Liu H."/>
            <person name="Zhou S.-S."/>
            <person name="Jia K.-H."/>
            <person name="Nie S."/>
            <person name="Bao Y.-T."/>
            <person name="Zhang R.-G."/>
            <person name="Yun Q.-Z."/>
            <person name="Chai Y.-H."/>
            <person name="Lu J.-Y."/>
            <person name="Li Y."/>
            <person name="Zhao S.-W."/>
            <person name="Mao J.-F."/>
            <person name="Jia S.-G."/>
            <person name="Mao Y.-M."/>
        </authorList>
    </citation>
    <scope>NUCLEOTIDE SEQUENCE</scope>
    <source>
        <strain evidence="1">AT0</strain>
        <tissue evidence="1">Leaf</tissue>
    </source>
</reference>
<evidence type="ECO:0000313" key="2">
    <source>
        <dbReference type="Proteomes" id="UP000813462"/>
    </source>
</evidence>
<dbReference type="Proteomes" id="UP000813462">
    <property type="component" value="Unassembled WGS sequence"/>
</dbReference>
<gene>
    <name evidence="1" type="ORF">FEM48_Zijuj04G0078700</name>
</gene>
<comment type="caution">
    <text evidence="1">The sequence shown here is derived from an EMBL/GenBank/DDBJ whole genome shotgun (WGS) entry which is preliminary data.</text>
</comment>
<protein>
    <submittedName>
        <fullName evidence="1">Uncharacterized protein</fullName>
    </submittedName>
</protein>
<sequence length="137" mass="15252">MQRGNISSVGSGERDKFLEITSMALPEAAQSVTAADQEVRIKITVLVYGSIDWVYVSFVNSSYLYGVSWDYPHQTLVILVSQASRGGERDENPFAIGSTSYDHVGTQPEELSTQHQLMLSFLTFDGEDPHGWIYKAE</sequence>
<accession>A0A978VIP0</accession>
<proteinExistence type="predicted"/>
<dbReference type="EMBL" id="JAEACU010000004">
    <property type="protein sequence ID" value="KAH7532959.1"/>
    <property type="molecule type" value="Genomic_DNA"/>
</dbReference>